<dbReference type="AlphaFoldDB" id="A0A2S7IRG7"/>
<proteinExistence type="predicted"/>
<dbReference type="PROSITE" id="PS51257">
    <property type="entry name" value="PROKAR_LIPOPROTEIN"/>
    <property type="match status" value="1"/>
</dbReference>
<accession>A0A2S7IRG7</accession>
<evidence type="ECO:0000313" key="3">
    <source>
        <dbReference type="Proteomes" id="UP000239590"/>
    </source>
</evidence>
<dbReference type="Proteomes" id="UP000239590">
    <property type="component" value="Unassembled WGS sequence"/>
</dbReference>
<evidence type="ECO:0000256" key="1">
    <source>
        <dbReference type="SAM" id="SignalP"/>
    </source>
</evidence>
<name>A0A2S7IRG7_9BACT</name>
<gene>
    <name evidence="2" type="ORF">C5O19_12020</name>
</gene>
<dbReference type="RefSeq" id="WP_104712456.1">
    <property type="nucleotide sequence ID" value="NZ_PTRA01000001.1"/>
</dbReference>
<keyword evidence="3" id="KW-1185">Reference proteome</keyword>
<organism evidence="2 3">
    <name type="scientific">Siphonobacter curvatus</name>
    <dbReference type="NCBI Taxonomy" id="2094562"/>
    <lineage>
        <taxon>Bacteria</taxon>
        <taxon>Pseudomonadati</taxon>
        <taxon>Bacteroidota</taxon>
        <taxon>Cytophagia</taxon>
        <taxon>Cytophagales</taxon>
        <taxon>Cytophagaceae</taxon>
        <taxon>Siphonobacter</taxon>
    </lineage>
</organism>
<comment type="caution">
    <text evidence="2">The sequence shown here is derived from an EMBL/GenBank/DDBJ whole genome shotgun (WGS) entry which is preliminary data.</text>
</comment>
<reference evidence="3" key="1">
    <citation type="submission" date="2018-02" db="EMBL/GenBank/DDBJ databases">
        <title>Genome sequencing of Solimonas sp. HR-BB.</title>
        <authorList>
            <person name="Lee Y."/>
            <person name="Jeon C.O."/>
        </authorList>
    </citation>
    <scope>NUCLEOTIDE SEQUENCE [LARGE SCALE GENOMIC DNA]</scope>
    <source>
        <strain evidence="3">HR-U</strain>
    </source>
</reference>
<evidence type="ECO:0000313" key="2">
    <source>
        <dbReference type="EMBL" id="PQA60307.1"/>
    </source>
</evidence>
<feature type="signal peptide" evidence="1">
    <location>
        <begin position="1"/>
        <end position="25"/>
    </location>
</feature>
<feature type="chain" id="PRO_5015472495" evidence="1">
    <location>
        <begin position="26"/>
        <end position="221"/>
    </location>
</feature>
<sequence>MRPSFLQVLVLLLVLSACTSQKRHFAPVSVAFQPTELKALTIQEKITRADEVMLAYSLSVLDENNQLTATQNGVWGVQRVKKDDQFTNFQGLSLSVPPKSKVVATVVLMEIDDYSRAQKFVGEIRKYTGVAGAVAGFFQVTELTNPVGYFLLSLQAAGLVLNQSRWIDPDDLLGADTKTYTYEELQKGLPVTITPLKFSNHSRLDSYEYQLQTRWSIQKTR</sequence>
<keyword evidence="1" id="KW-0732">Signal</keyword>
<protein>
    <submittedName>
        <fullName evidence="2">Uncharacterized protein</fullName>
    </submittedName>
</protein>
<dbReference type="EMBL" id="PTRA01000001">
    <property type="protein sequence ID" value="PQA60307.1"/>
    <property type="molecule type" value="Genomic_DNA"/>
</dbReference>
<dbReference type="OrthoDB" id="949311at2"/>